<keyword evidence="5" id="KW-0336">GPI-anchor</keyword>
<reference evidence="12" key="1">
    <citation type="journal article" date="2020" name="Stud. Mycol.">
        <title>101 Dothideomycetes genomes: a test case for predicting lifestyles and emergence of pathogens.</title>
        <authorList>
            <person name="Haridas S."/>
            <person name="Albert R."/>
            <person name="Binder M."/>
            <person name="Bloem J."/>
            <person name="Labutti K."/>
            <person name="Salamov A."/>
            <person name="Andreopoulos B."/>
            <person name="Baker S."/>
            <person name="Barry K."/>
            <person name="Bills G."/>
            <person name="Bluhm B."/>
            <person name="Cannon C."/>
            <person name="Castanera R."/>
            <person name="Culley D."/>
            <person name="Daum C."/>
            <person name="Ezra D."/>
            <person name="Gonzalez J."/>
            <person name="Henrissat B."/>
            <person name="Kuo A."/>
            <person name="Liang C."/>
            <person name="Lipzen A."/>
            <person name="Lutzoni F."/>
            <person name="Magnuson J."/>
            <person name="Mondo S."/>
            <person name="Nolan M."/>
            <person name="Ohm R."/>
            <person name="Pangilinan J."/>
            <person name="Park H.-J."/>
            <person name="Ramirez L."/>
            <person name="Alfaro M."/>
            <person name="Sun H."/>
            <person name="Tritt A."/>
            <person name="Yoshinaga Y."/>
            <person name="Zwiers L.-H."/>
            <person name="Turgeon B."/>
            <person name="Goodwin S."/>
            <person name="Spatafora J."/>
            <person name="Crous P."/>
            <person name="Grigoriev I."/>
        </authorList>
    </citation>
    <scope>NUCLEOTIDE SEQUENCE</scope>
    <source>
        <strain evidence="12">CBS 113979</strain>
    </source>
</reference>
<dbReference type="GO" id="GO:0046872">
    <property type="term" value="F:metal ion binding"/>
    <property type="evidence" value="ECO:0007669"/>
    <property type="project" value="UniProtKB-UniRule"/>
</dbReference>
<dbReference type="PROSITE" id="PS52012">
    <property type="entry name" value="CFEM"/>
    <property type="match status" value="1"/>
</dbReference>
<keyword evidence="5" id="KW-0325">Glycoprotein</keyword>
<dbReference type="GO" id="GO:0005576">
    <property type="term" value="C:extracellular region"/>
    <property type="evidence" value="ECO:0007669"/>
    <property type="project" value="UniProtKB-SubCell"/>
</dbReference>
<proteinExistence type="inferred from homology"/>
<keyword evidence="6 10" id="KW-0732">Signal</keyword>
<evidence type="ECO:0000256" key="8">
    <source>
        <dbReference type="ARBA" id="ARBA00023288"/>
    </source>
</evidence>
<accession>A0A6G1H9N0</accession>
<comment type="subcellular location">
    <subcellularLocation>
        <location evidence="1">Membrane</location>
        <topology evidence="1">Lipid-anchor</topology>
        <topology evidence="1">GPI-anchor</topology>
    </subcellularLocation>
    <subcellularLocation>
        <location evidence="2">Secreted</location>
    </subcellularLocation>
</comment>
<evidence type="ECO:0000256" key="5">
    <source>
        <dbReference type="ARBA" id="ARBA00022622"/>
    </source>
</evidence>
<dbReference type="AlphaFoldDB" id="A0A6G1H9N0"/>
<organism evidence="12 13">
    <name type="scientific">Aulographum hederae CBS 113979</name>
    <dbReference type="NCBI Taxonomy" id="1176131"/>
    <lineage>
        <taxon>Eukaryota</taxon>
        <taxon>Fungi</taxon>
        <taxon>Dikarya</taxon>
        <taxon>Ascomycota</taxon>
        <taxon>Pezizomycotina</taxon>
        <taxon>Dothideomycetes</taxon>
        <taxon>Pleosporomycetidae</taxon>
        <taxon>Aulographales</taxon>
        <taxon>Aulographaceae</taxon>
    </lineage>
</organism>
<feature type="domain" description="CFEM" evidence="11">
    <location>
        <begin position="2"/>
        <end position="116"/>
    </location>
</feature>
<evidence type="ECO:0000313" key="12">
    <source>
        <dbReference type="EMBL" id="KAF1989730.1"/>
    </source>
</evidence>
<dbReference type="EMBL" id="ML977144">
    <property type="protein sequence ID" value="KAF1989730.1"/>
    <property type="molecule type" value="Genomic_DNA"/>
</dbReference>
<keyword evidence="8" id="KW-0449">Lipoprotein</keyword>
<dbReference type="GO" id="GO:0098552">
    <property type="term" value="C:side of membrane"/>
    <property type="evidence" value="ECO:0007669"/>
    <property type="project" value="UniProtKB-KW"/>
</dbReference>
<keyword evidence="9" id="KW-0479">Metal-binding</keyword>
<feature type="disulfide bond" evidence="9">
    <location>
        <begin position="45"/>
        <end position="52"/>
    </location>
</feature>
<evidence type="ECO:0000256" key="9">
    <source>
        <dbReference type="PROSITE-ProRule" id="PRU01356"/>
    </source>
</evidence>
<evidence type="ECO:0000256" key="4">
    <source>
        <dbReference type="ARBA" id="ARBA00022525"/>
    </source>
</evidence>
<evidence type="ECO:0000256" key="10">
    <source>
        <dbReference type="SAM" id="SignalP"/>
    </source>
</evidence>
<keyword evidence="13" id="KW-1185">Reference proteome</keyword>
<sequence>MRASSVLAVISLAIAVQAQTPGEYAAQIPECAKPCDEAAIANVGCGPVDYSCHCSHASQLSAAVPACLTRNSTCTPDELQFFGTLPAKICAALNATSSANSTATVSPNATVSATASPTSSPTGTVSPFPGAATSNGVATGLTALVGGAILALVM</sequence>
<evidence type="ECO:0000256" key="7">
    <source>
        <dbReference type="ARBA" id="ARBA00023157"/>
    </source>
</evidence>
<protein>
    <recommendedName>
        <fullName evidence="11">CFEM domain-containing protein</fullName>
    </recommendedName>
</protein>
<keyword evidence="9" id="KW-0408">Iron</keyword>
<keyword evidence="7 9" id="KW-1015">Disulfide bond</keyword>
<evidence type="ECO:0000256" key="6">
    <source>
        <dbReference type="ARBA" id="ARBA00022729"/>
    </source>
</evidence>
<keyword evidence="5" id="KW-0472">Membrane</keyword>
<name>A0A6G1H9N0_9PEZI</name>
<keyword evidence="4" id="KW-0964">Secreted</keyword>
<comment type="caution">
    <text evidence="9">Lacks conserved residue(s) required for the propagation of feature annotation.</text>
</comment>
<comment type="similarity">
    <text evidence="3">Belongs to the RBT5 family.</text>
</comment>
<keyword evidence="9" id="KW-0349">Heme</keyword>
<evidence type="ECO:0000313" key="13">
    <source>
        <dbReference type="Proteomes" id="UP000800041"/>
    </source>
</evidence>
<dbReference type="Pfam" id="PF05730">
    <property type="entry name" value="CFEM"/>
    <property type="match status" value="1"/>
</dbReference>
<dbReference type="OrthoDB" id="3767534at2759"/>
<feature type="chain" id="PRO_5026088628" description="CFEM domain-containing protein" evidence="10">
    <location>
        <begin position="19"/>
        <end position="154"/>
    </location>
</feature>
<dbReference type="InterPro" id="IPR008427">
    <property type="entry name" value="Extracellular_membr_CFEM_dom"/>
</dbReference>
<evidence type="ECO:0000259" key="11">
    <source>
        <dbReference type="PROSITE" id="PS52012"/>
    </source>
</evidence>
<feature type="binding site" description="axial binding residue" evidence="9">
    <location>
        <position position="49"/>
    </location>
    <ligand>
        <name>heme</name>
        <dbReference type="ChEBI" id="CHEBI:30413"/>
    </ligand>
    <ligandPart>
        <name>Fe</name>
        <dbReference type="ChEBI" id="CHEBI:18248"/>
    </ligandPart>
</feature>
<feature type="signal peptide" evidence="10">
    <location>
        <begin position="1"/>
        <end position="18"/>
    </location>
</feature>
<gene>
    <name evidence="12" type="ORF">K402DRAFT_418445</name>
</gene>
<evidence type="ECO:0000256" key="3">
    <source>
        <dbReference type="ARBA" id="ARBA00010031"/>
    </source>
</evidence>
<evidence type="ECO:0000256" key="2">
    <source>
        <dbReference type="ARBA" id="ARBA00004613"/>
    </source>
</evidence>
<dbReference type="Proteomes" id="UP000800041">
    <property type="component" value="Unassembled WGS sequence"/>
</dbReference>
<evidence type="ECO:0000256" key="1">
    <source>
        <dbReference type="ARBA" id="ARBA00004589"/>
    </source>
</evidence>